<dbReference type="InterPro" id="IPR029001">
    <property type="entry name" value="ITPase-like_fam"/>
</dbReference>
<comment type="subcellular location">
    <subcellularLocation>
        <location evidence="4">Cytoplasm</location>
    </subcellularLocation>
</comment>
<dbReference type="EMBL" id="BDCO01000003">
    <property type="protein sequence ID" value="GAT35017.1"/>
    <property type="molecule type" value="Genomic_DNA"/>
</dbReference>
<name>A0A146GEE3_TERSA</name>
<comment type="catalytic activity">
    <reaction evidence="4">
        <text>UTP + H2O = UMP + diphosphate + H(+)</text>
        <dbReference type="Rhea" id="RHEA:29395"/>
        <dbReference type="ChEBI" id="CHEBI:15377"/>
        <dbReference type="ChEBI" id="CHEBI:15378"/>
        <dbReference type="ChEBI" id="CHEBI:33019"/>
        <dbReference type="ChEBI" id="CHEBI:46398"/>
        <dbReference type="ChEBI" id="CHEBI:57865"/>
        <dbReference type="EC" id="3.6.1.9"/>
    </reaction>
</comment>
<proteinExistence type="inferred from homology"/>
<feature type="site" description="Important for substrate specificity" evidence="4">
    <location>
        <position position="74"/>
    </location>
</feature>
<dbReference type="PANTHER" id="PTHR43213:SF5">
    <property type="entry name" value="BIFUNCTIONAL DTTP_UTP PYROPHOSPHATASE_METHYLTRANSFERASE PROTEIN-RELATED"/>
    <property type="match status" value="1"/>
</dbReference>
<dbReference type="Gene3D" id="3.90.950.10">
    <property type="match status" value="1"/>
</dbReference>
<keyword evidence="4" id="KW-0963">Cytoplasm</keyword>
<dbReference type="PIRSF" id="PIRSF006305">
    <property type="entry name" value="Maf"/>
    <property type="match status" value="1"/>
</dbReference>
<keyword evidence="2 4" id="KW-0378">Hydrolase</keyword>
<protein>
    <recommendedName>
        <fullName evidence="4">dTTP/UTP pyrophosphatase</fullName>
        <shortName evidence="4">dTTPase/UTPase</shortName>
        <ecNumber evidence="4">3.6.1.9</ecNumber>
    </recommendedName>
    <alternativeName>
        <fullName evidence="4">Nucleoside triphosphate pyrophosphatase</fullName>
    </alternativeName>
    <alternativeName>
        <fullName evidence="4">Nucleotide pyrophosphatase</fullName>
        <shortName evidence="4">Nucleotide PPase</shortName>
    </alternativeName>
</protein>
<dbReference type="InParanoid" id="A0A146GEE3"/>
<dbReference type="EC" id="3.6.1.9" evidence="4"/>
<dbReference type="AlphaFoldDB" id="A0A146GEE3"/>
<sequence>MERKPIRLILASGSPRRKDLLNEAGLAFSIESAQVEELSGIEWTARELCLANAELKAGEVAIRIPDAVVLGADTVVALDDRVFGKPADLDEARAMLSTLCGRVHEVFTGVCLMHRESNRVCRFLEATRVQFRPLEDVDLDDYLATVHTLDKAGAYAAQEDNGRLITCIEGLMSNVIGLPIERVLDALTEHFPQTLTPKPQD</sequence>
<dbReference type="GO" id="GO:0009117">
    <property type="term" value="P:nucleotide metabolic process"/>
    <property type="evidence" value="ECO:0007669"/>
    <property type="project" value="UniProtKB-KW"/>
</dbReference>
<dbReference type="GO" id="GO:0036221">
    <property type="term" value="F:UTP diphosphatase activity"/>
    <property type="evidence" value="ECO:0007669"/>
    <property type="project" value="RHEA"/>
</dbReference>
<feature type="site" description="Important for substrate specificity" evidence="4">
    <location>
        <position position="16"/>
    </location>
</feature>
<keyword evidence="3 4" id="KW-0546">Nucleotide metabolism</keyword>
<dbReference type="HAMAP" id="MF_00528">
    <property type="entry name" value="Maf"/>
    <property type="match status" value="1"/>
</dbReference>
<evidence type="ECO:0000256" key="4">
    <source>
        <dbReference type="HAMAP-Rule" id="MF_00528"/>
    </source>
</evidence>
<evidence type="ECO:0000256" key="2">
    <source>
        <dbReference type="ARBA" id="ARBA00022801"/>
    </source>
</evidence>
<comment type="function">
    <text evidence="4">Nucleoside triphosphate pyrophosphatase that hydrolyzes dTTP and UTP. May have a dual role in cell division arrest and in preventing the incorporation of modified nucleotides into cellular nucleic acids.</text>
</comment>
<dbReference type="GO" id="GO:0036218">
    <property type="term" value="F:dTTP diphosphatase activity"/>
    <property type="evidence" value="ECO:0007669"/>
    <property type="project" value="RHEA"/>
</dbReference>
<feature type="site" description="Important for substrate specificity" evidence="4">
    <location>
        <position position="158"/>
    </location>
</feature>
<comment type="caution">
    <text evidence="5">The sequence shown here is derived from an EMBL/GenBank/DDBJ whole genome shotgun (WGS) entry which is preliminary data.</text>
</comment>
<evidence type="ECO:0000313" key="5">
    <source>
        <dbReference type="EMBL" id="GAT35017.1"/>
    </source>
</evidence>
<dbReference type="CDD" id="cd00555">
    <property type="entry name" value="Maf"/>
    <property type="match status" value="1"/>
</dbReference>
<accession>A0A146GEE3</accession>
<dbReference type="InterPro" id="IPR003697">
    <property type="entry name" value="Maf-like"/>
</dbReference>
<dbReference type="Proteomes" id="UP000076023">
    <property type="component" value="Unassembled WGS sequence"/>
</dbReference>
<evidence type="ECO:0000313" key="6">
    <source>
        <dbReference type="Proteomes" id="UP000076023"/>
    </source>
</evidence>
<comment type="caution">
    <text evidence="4">Lacks conserved residue(s) required for the propagation of feature annotation.</text>
</comment>
<comment type="cofactor">
    <cofactor evidence="1 4">
        <name>a divalent metal cation</name>
        <dbReference type="ChEBI" id="CHEBI:60240"/>
    </cofactor>
</comment>
<comment type="catalytic activity">
    <reaction evidence="4">
        <text>dTTP + H2O = dTMP + diphosphate + H(+)</text>
        <dbReference type="Rhea" id="RHEA:28534"/>
        <dbReference type="ChEBI" id="CHEBI:15377"/>
        <dbReference type="ChEBI" id="CHEBI:15378"/>
        <dbReference type="ChEBI" id="CHEBI:33019"/>
        <dbReference type="ChEBI" id="CHEBI:37568"/>
        <dbReference type="ChEBI" id="CHEBI:63528"/>
        <dbReference type="EC" id="3.6.1.9"/>
    </reaction>
</comment>
<gene>
    <name evidence="5" type="ORF">TSACC_377</name>
</gene>
<dbReference type="STRING" id="690879.TSACC_377"/>
<keyword evidence="6" id="KW-1185">Reference proteome</keyword>
<feature type="active site" description="Proton acceptor" evidence="4">
    <location>
        <position position="73"/>
    </location>
</feature>
<evidence type="ECO:0000256" key="1">
    <source>
        <dbReference type="ARBA" id="ARBA00001968"/>
    </source>
</evidence>
<dbReference type="SUPFAM" id="SSF52972">
    <property type="entry name" value="ITPase-like"/>
    <property type="match status" value="1"/>
</dbReference>
<dbReference type="Pfam" id="PF02545">
    <property type="entry name" value="Maf"/>
    <property type="match status" value="1"/>
</dbReference>
<dbReference type="NCBIfam" id="TIGR00172">
    <property type="entry name" value="maf"/>
    <property type="match status" value="1"/>
</dbReference>
<dbReference type="RefSeq" id="WP_075080877.1">
    <property type="nucleotide sequence ID" value="NZ_BDCO01000003.1"/>
</dbReference>
<reference evidence="6" key="1">
    <citation type="journal article" date="2017" name="Genome Announc.">
        <title>Draft Genome Sequence of Terrimicrobium sacchariphilum NM-5T, a Facultative Anaerobic Soil Bacterium of the Class Spartobacteria.</title>
        <authorList>
            <person name="Qiu Y.L."/>
            <person name="Tourlousse D.M."/>
            <person name="Matsuura N."/>
            <person name="Ohashi A."/>
            <person name="Sekiguchi Y."/>
        </authorList>
    </citation>
    <scope>NUCLEOTIDE SEQUENCE [LARGE SCALE GENOMIC DNA]</scope>
    <source>
        <strain evidence="6">NM-5</strain>
    </source>
</reference>
<dbReference type="FunCoup" id="A0A146GEE3">
    <property type="interactions" value="320"/>
</dbReference>
<comment type="similarity">
    <text evidence="4">Belongs to the Maf family. YhdE subfamily.</text>
</comment>
<organism evidence="5 6">
    <name type="scientific">Terrimicrobium sacchariphilum</name>
    <dbReference type="NCBI Taxonomy" id="690879"/>
    <lineage>
        <taxon>Bacteria</taxon>
        <taxon>Pseudomonadati</taxon>
        <taxon>Verrucomicrobiota</taxon>
        <taxon>Terrimicrobiia</taxon>
        <taxon>Terrimicrobiales</taxon>
        <taxon>Terrimicrobiaceae</taxon>
        <taxon>Terrimicrobium</taxon>
    </lineage>
</organism>
<dbReference type="GO" id="GO:0005737">
    <property type="term" value="C:cytoplasm"/>
    <property type="evidence" value="ECO:0007669"/>
    <property type="project" value="UniProtKB-SubCell"/>
</dbReference>
<evidence type="ECO:0000256" key="3">
    <source>
        <dbReference type="ARBA" id="ARBA00023080"/>
    </source>
</evidence>
<dbReference type="PANTHER" id="PTHR43213">
    <property type="entry name" value="BIFUNCTIONAL DTTP/UTP PYROPHOSPHATASE/METHYLTRANSFERASE PROTEIN-RELATED"/>
    <property type="match status" value="1"/>
</dbReference>